<evidence type="ECO:0000313" key="1">
    <source>
        <dbReference type="EMBL" id="MBZ7975267.1"/>
    </source>
</evidence>
<feature type="non-terminal residue" evidence="1">
    <location>
        <position position="1"/>
    </location>
</feature>
<sequence length="94" mass="11298">NVGIEYFSKEYKLKNITNDIKENSLIEFSIEGNNPYEIYKVYKSSKFFKNKDELLNFQTPNIDYIIFLDSDDYWELNCIEECVPRMDGVEVVWF</sequence>
<comment type="caution">
    <text evidence="1">The sequence shown here is derived from an EMBL/GenBank/DDBJ whole genome shotgun (WGS) entry which is preliminary data.</text>
</comment>
<reference evidence="1" key="1">
    <citation type="submission" date="2020-07" db="EMBL/GenBank/DDBJ databases">
        <title>Campylobacter molothri sp. nov. isolated from wild birds.</title>
        <authorList>
            <person name="Miller W.G."/>
            <person name="Chapman M.H."/>
            <person name="Yee E."/>
            <person name="Lopes B.S."/>
            <person name="Forbes K.J."/>
        </authorList>
    </citation>
    <scope>NUCLEOTIDE SEQUENCE</scope>
    <source>
        <strain evidence="1">RM9754</strain>
    </source>
</reference>
<gene>
    <name evidence="1" type="ORF">H2252_07790</name>
</gene>
<accession>A0ACC5W2W3</accession>
<dbReference type="EMBL" id="JACHUQ010000060">
    <property type="protein sequence ID" value="MBZ7975267.1"/>
    <property type="molecule type" value="Genomic_DNA"/>
</dbReference>
<protein>
    <submittedName>
        <fullName evidence="1">Glycosyltransferase family 2 protein</fullName>
    </submittedName>
</protein>
<dbReference type="Proteomes" id="UP001319828">
    <property type="component" value="Unassembled WGS sequence"/>
</dbReference>
<evidence type="ECO:0000313" key="2">
    <source>
        <dbReference type="Proteomes" id="UP001319828"/>
    </source>
</evidence>
<keyword evidence="2" id="KW-1185">Reference proteome</keyword>
<name>A0ACC5W2W3_9BACT</name>
<organism evidence="1 2">
    <name type="scientific">Campylobacter molothri</name>
    <dbReference type="NCBI Taxonomy" id="1032242"/>
    <lineage>
        <taxon>Bacteria</taxon>
        <taxon>Pseudomonadati</taxon>
        <taxon>Campylobacterota</taxon>
        <taxon>Epsilonproteobacteria</taxon>
        <taxon>Campylobacterales</taxon>
        <taxon>Campylobacteraceae</taxon>
        <taxon>Campylobacter</taxon>
    </lineage>
</organism>
<feature type="non-terminal residue" evidence="1">
    <location>
        <position position="94"/>
    </location>
</feature>
<proteinExistence type="predicted"/>